<dbReference type="EMBL" id="JADJUC010000013">
    <property type="protein sequence ID" value="MBK8524696.1"/>
    <property type="molecule type" value="Genomic_DNA"/>
</dbReference>
<dbReference type="PANTHER" id="PTHR46889:SF4">
    <property type="entry name" value="TRANSPOSASE INSO FOR INSERTION SEQUENCE ELEMENT IS911B-RELATED"/>
    <property type="match status" value="1"/>
</dbReference>
<reference evidence="2" key="1">
    <citation type="submission" date="2020-10" db="EMBL/GenBank/DDBJ databases">
        <title>Connecting structure to function with the recovery of over 1000 high-quality activated sludge metagenome-assembled genomes encoding full-length rRNA genes using long-read sequencing.</title>
        <authorList>
            <person name="Singleton C.M."/>
            <person name="Petriglieri F."/>
            <person name="Kristensen J.M."/>
            <person name="Kirkegaard R.H."/>
            <person name="Michaelsen T.Y."/>
            <person name="Andersen M.H."/>
            <person name="Karst S.M."/>
            <person name="Dueholm M.S."/>
            <person name="Nielsen P.H."/>
            <person name="Albertsen M."/>
        </authorList>
    </citation>
    <scope>NUCLEOTIDE SEQUENCE</scope>
    <source>
        <strain evidence="2">Hirt_18-Q3-R61-65_BATAC.395</strain>
    </source>
</reference>
<feature type="domain" description="Integrase catalytic" evidence="1">
    <location>
        <begin position="210"/>
        <end position="370"/>
    </location>
</feature>
<dbReference type="Proteomes" id="UP000886689">
    <property type="component" value="Unassembled WGS sequence"/>
</dbReference>
<dbReference type="SUPFAM" id="SSF48295">
    <property type="entry name" value="TrpR-like"/>
    <property type="match status" value="1"/>
</dbReference>
<evidence type="ECO:0000313" key="2">
    <source>
        <dbReference type="EMBL" id="MBK8524696.1"/>
    </source>
</evidence>
<name>A0A9D7PQP6_9PROT</name>
<accession>A0A9D7PQP6</accession>
<dbReference type="PANTHER" id="PTHR46889">
    <property type="entry name" value="TRANSPOSASE INSF FOR INSERTION SEQUENCE IS3B-RELATED"/>
    <property type="match status" value="1"/>
</dbReference>
<gene>
    <name evidence="2" type="ORF">IPL58_11740</name>
</gene>
<dbReference type="SUPFAM" id="SSF53098">
    <property type="entry name" value="Ribonuclease H-like"/>
    <property type="match status" value="1"/>
</dbReference>
<dbReference type="GO" id="GO:0004803">
    <property type="term" value="F:transposase activity"/>
    <property type="evidence" value="ECO:0007669"/>
    <property type="project" value="InterPro"/>
</dbReference>
<proteinExistence type="predicted"/>
<dbReference type="NCBIfam" id="NF033516">
    <property type="entry name" value="transpos_IS3"/>
    <property type="match status" value="1"/>
</dbReference>
<dbReference type="InterPro" id="IPR036397">
    <property type="entry name" value="RNaseH_sf"/>
</dbReference>
<dbReference type="AlphaFoldDB" id="A0A9D7PQP6"/>
<dbReference type="PROSITE" id="PS50994">
    <property type="entry name" value="INTEGRASE"/>
    <property type="match status" value="1"/>
</dbReference>
<evidence type="ECO:0000313" key="3">
    <source>
        <dbReference type="Proteomes" id="UP000886689"/>
    </source>
</evidence>
<comment type="caution">
    <text evidence="2">The sequence shown here is derived from an EMBL/GenBank/DDBJ whole genome shotgun (WGS) entry which is preliminary data.</text>
</comment>
<organism evidence="2 3">
    <name type="scientific">Candidatus Proximibacter danicus</name>
    <dbReference type="NCBI Taxonomy" id="2954365"/>
    <lineage>
        <taxon>Bacteria</taxon>
        <taxon>Pseudomonadati</taxon>
        <taxon>Pseudomonadota</taxon>
        <taxon>Betaproteobacteria</taxon>
        <taxon>Candidatus Proximibacter</taxon>
    </lineage>
</organism>
<dbReference type="GO" id="GO:0015074">
    <property type="term" value="P:DNA integration"/>
    <property type="evidence" value="ECO:0007669"/>
    <property type="project" value="InterPro"/>
</dbReference>
<dbReference type="InterPro" id="IPR048020">
    <property type="entry name" value="Transpos_IS3"/>
</dbReference>
<dbReference type="InterPro" id="IPR012337">
    <property type="entry name" value="RNaseH-like_sf"/>
</dbReference>
<dbReference type="InterPro" id="IPR001584">
    <property type="entry name" value="Integrase_cat-core"/>
</dbReference>
<protein>
    <submittedName>
        <fullName evidence="2">IS3 family transposase</fullName>
    </submittedName>
</protein>
<dbReference type="Pfam" id="PF01527">
    <property type="entry name" value="HTH_Tnp_1"/>
    <property type="match status" value="1"/>
</dbReference>
<dbReference type="GO" id="GO:0006313">
    <property type="term" value="P:DNA transposition"/>
    <property type="evidence" value="ECO:0007669"/>
    <property type="project" value="InterPro"/>
</dbReference>
<evidence type="ECO:0000259" key="1">
    <source>
        <dbReference type="PROSITE" id="PS50994"/>
    </source>
</evidence>
<dbReference type="InterPro" id="IPR002514">
    <property type="entry name" value="Transposase_8"/>
</dbReference>
<dbReference type="InterPro" id="IPR050900">
    <property type="entry name" value="Transposase_IS3/IS150/IS904"/>
</dbReference>
<dbReference type="InterPro" id="IPR010921">
    <property type="entry name" value="Trp_repressor/repl_initiator"/>
</dbReference>
<sequence>MGNKRKQHSAEFKAQVAMAALSGDKTLAELAAEYGVHPTMISTWKQELVKNAKDLFERGNKKAADPQAVIDNLHRKIGQLQVERDFLAGTARHCPPAERRAMIAPGSALSIARQSKLLGVSRSSVYYRPKPESQQERDLLNRLDETFTVHPVYGSRRLQVILKREGTQVGLRRIRRLMKKLGLWAVGPKPNTSKPHPEHKIYPYLLRGLLIDRPNQVWATDITYIRMQHGFLYLCAIMDWATRKVLAWRLSNTLTSDFCTAALQEAITRYGTPEIFNTDQGSQFTSAEFTGVLTAHKIQISMDGRGRCHDNIFVERLWWTVKHEWVYLRPCENGIEQRKSLAECFDWYNRRRPHQSLGWKTPDETYFGALAEPQPQAA</sequence>
<dbReference type="GO" id="GO:0043565">
    <property type="term" value="F:sequence-specific DNA binding"/>
    <property type="evidence" value="ECO:0007669"/>
    <property type="project" value="InterPro"/>
</dbReference>
<dbReference type="Pfam" id="PF13276">
    <property type="entry name" value="HTH_21"/>
    <property type="match status" value="1"/>
</dbReference>
<dbReference type="Pfam" id="PF00665">
    <property type="entry name" value="rve"/>
    <property type="match status" value="1"/>
</dbReference>
<dbReference type="InterPro" id="IPR025948">
    <property type="entry name" value="HTH-like_dom"/>
</dbReference>
<dbReference type="Gene3D" id="3.30.420.10">
    <property type="entry name" value="Ribonuclease H-like superfamily/Ribonuclease H"/>
    <property type="match status" value="1"/>
</dbReference>